<protein>
    <submittedName>
        <fullName evidence="3">TadE-like protein</fullName>
    </submittedName>
</protein>
<keyword evidence="1" id="KW-0812">Transmembrane</keyword>
<gene>
    <name evidence="3" type="ORF">SAMN05421812_12551</name>
</gene>
<sequence length="145" mass="15102">MGNDGHAPRMPVPQRCRQLGARLRADDGAAAVEYMIIAPVVLALLFLAIQIAEYSYARSIALTAAQQGVDAGRAYTGGPGGAFEAASDFVDQAAGSSLSDANVRVNAGPEQVTVTVTGMSPSLVPWIPGWNVSQTATGPVERFTR</sequence>
<dbReference type="EMBL" id="FZPH01000025">
    <property type="protein sequence ID" value="SNT65708.1"/>
    <property type="molecule type" value="Genomic_DNA"/>
</dbReference>
<feature type="transmembrane region" description="Helical" evidence="1">
    <location>
        <begin position="31"/>
        <end position="49"/>
    </location>
</feature>
<evidence type="ECO:0000259" key="2">
    <source>
        <dbReference type="Pfam" id="PF07811"/>
    </source>
</evidence>
<keyword evidence="4" id="KW-1185">Reference proteome</keyword>
<dbReference type="Proteomes" id="UP000198362">
    <property type="component" value="Unassembled WGS sequence"/>
</dbReference>
<name>A0A239PGH9_9ACTN</name>
<feature type="domain" description="TadE-like" evidence="2">
    <location>
        <begin position="28"/>
        <end position="69"/>
    </location>
</feature>
<keyword evidence="1" id="KW-1133">Transmembrane helix</keyword>
<evidence type="ECO:0000313" key="3">
    <source>
        <dbReference type="EMBL" id="SNT65708.1"/>
    </source>
</evidence>
<dbReference type="Pfam" id="PF07811">
    <property type="entry name" value="TadE"/>
    <property type="match status" value="1"/>
</dbReference>
<accession>A0A239PGH9</accession>
<organism evidence="3 4">
    <name type="scientific">Asanoa hainanensis</name>
    <dbReference type="NCBI Taxonomy" id="560556"/>
    <lineage>
        <taxon>Bacteria</taxon>
        <taxon>Bacillati</taxon>
        <taxon>Actinomycetota</taxon>
        <taxon>Actinomycetes</taxon>
        <taxon>Micromonosporales</taxon>
        <taxon>Micromonosporaceae</taxon>
        <taxon>Asanoa</taxon>
    </lineage>
</organism>
<evidence type="ECO:0000313" key="4">
    <source>
        <dbReference type="Proteomes" id="UP000198362"/>
    </source>
</evidence>
<evidence type="ECO:0000256" key="1">
    <source>
        <dbReference type="SAM" id="Phobius"/>
    </source>
</evidence>
<dbReference type="AlphaFoldDB" id="A0A239PGH9"/>
<dbReference type="RefSeq" id="WP_203714620.1">
    <property type="nucleotide sequence ID" value="NZ_FZPH01000025.1"/>
</dbReference>
<dbReference type="InterPro" id="IPR012495">
    <property type="entry name" value="TadE-like_dom"/>
</dbReference>
<proteinExistence type="predicted"/>
<reference evidence="3 4" key="1">
    <citation type="submission" date="2017-06" db="EMBL/GenBank/DDBJ databases">
        <authorList>
            <person name="Kim H.J."/>
            <person name="Triplett B.A."/>
        </authorList>
    </citation>
    <scope>NUCLEOTIDE SEQUENCE [LARGE SCALE GENOMIC DNA]</scope>
    <source>
        <strain evidence="3 4">CGMCC 4.5593</strain>
    </source>
</reference>
<keyword evidence="1" id="KW-0472">Membrane</keyword>